<dbReference type="Pfam" id="PF02470">
    <property type="entry name" value="MlaD"/>
    <property type="match status" value="1"/>
</dbReference>
<dbReference type="PANTHER" id="PTHR33371">
    <property type="entry name" value="INTERMEMBRANE PHOSPHOLIPID TRANSPORT SYSTEM BINDING PROTEIN MLAD-RELATED"/>
    <property type="match status" value="1"/>
</dbReference>
<name>A0ABV7KZC8_9PROT</name>
<comment type="caution">
    <text evidence="4">The sequence shown here is derived from an EMBL/GenBank/DDBJ whole genome shotgun (WGS) entry which is preliminary data.</text>
</comment>
<evidence type="ECO:0000313" key="4">
    <source>
        <dbReference type="EMBL" id="MFC3227520.1"/>
    </source>
</evidence>
<keyword evidence="5" id="KW-1185">Reference proteome</keyword>
<dbReference type="RefSeq" id="WP_379899735.1">
    <property type="nucleotide sequence ID" value="NZ_JBHRTR010000023.1"/>
</dbReference>
<keyword evidence="2" id="KW-0472">Membrane</keyword>
<feature type="transmembrane region" description="Helical" evidence="2">
    <location>
        <begin position="6"/>
        <end position="26"/>
    </location>
</feature>
<evidence type="ECO:0000313" key="5">
    <source>
        <dbReference type="Proteomes" id="UP001595528"/>
    </source>
</evidence>
<dbReference type="InterPro" id="IPR052336">
    <property type="entry name" value="MlaD_Phospholipid_Transporter"/>
</dbReference>
<keyword evidence="2" id="KW-1133">Transmembrane helix</keyword>
<dbReference type="InterPro" id="IPR030970">
    <property type="entry name" value="ABC_MlaD"/>
</dbReference>
<gene>
    <name evidence="4" type="primary">mlaD</name>
    <name evidence="4" type="ORF">ACFOGJ_09780</name>
</gene>
<dbReference type="InterPro" id="IPR003399">
    <property type="entry name" value="Mce/MlaD"/>
</dbReference>
<proteinExistence type="predicted"/>
<dbReference type="EMBL" id="JBHRTR010000023">
    <property type="protein sequence ID" value="MFC3227520.1"/>
    <property type="molecule type" value="Genomic_DNA"/>
</dbReference>
<dbReference type="PANTHER" id="PTHR33371:SF4">
    <property type="entry name" value="INTERMEMBRANE PHOSPHOLIPID TRANSPORT SYSTEM BINDING PROTEIN MLAD"/>
    <property type="match status" value="1"/>
</dbReference>
<feature type="region of interest" description="Disordered" evidence="1">
    <location>
        <begin position="150"/>
        <end position="169"/>
    </location>
</feature>
<evidence type="ECO:0000256" key="2">
    <source>
        <dbReference type="SAM" id="Phobius"/>
    </source>
</evidence>
<protein>
    <submittedName>
        <fullName evidence="4">Outer membrane lipid asymmetry maintenance protein MlaD</fullName>
    </submittedName>
</protein>
<sequence>MNNSLVETLIGAVVLLVAAVFLVFAYSSSGIGGSVSGYDLNAKFFNAEGLRVGSDVRLSGVKVGSVTEQSLDAKTYQAVIGMTLRTDVQLPEDSVAKISSSGLLGDSYVALEPGGSDTMMKPGGTFQYTQGSVNLMDLISKAIFSSVGSGSEGEAAGGAGAAPAGATSK</sequence>
<dbReference type="Proteomes" id="UP001595528">
    <property type="component" value="Unassembled WGS sequence"/>
</dbReference>
<reference evidence="5" key="1">
    <citation type="journal article" date="2019" name="Int. J. Syst. Evol. Microbiol.">
        <title>The Global Catalogue of Microorganisms (GCM) 10K type strain sequencing project: providing services to taxonomists for standard genome sequencing and annotation.</title>
        <authorList>
            <consortium name="The Broad Institute Genomics Platform"/>
            <consortium name="The Broad Institute Genome Sequencing Center for Infectious Disease"/>
            <person name="Wu L."/>
            <person name="Ma J."/>
        </authorList>
    </citation>
    <scope>NUCLEOTIDE SEQUENCE [LARGE SCALE GENOMIC DNA]</scope>
    <source>
        <strain evidence="5">KCTC 42964</strain>
    </source>
</reference>
<evidence type="ECO:0000259" key="3">
    <source>
        <dbReference type="Pfam" id="PF02470"/>
    </source>
</evidence>
<keyword evidence="2" id="KW-0812">Transmembrane</keyword>
<feature type="domain" description="Mce/MlaD" evidence="3">
    <location>
        <begin position="37"/>
        <end position="114"/>
    </location>
</feature>
<dbReference type="NCBIfam" id="TIGR04430">
    <property type="entry name" value="OM_asym_MlaD"/>
    <property type="match status" value="1"/>
</dbReference>
<evidence type="ECO:0000256" key="1">
    <source>
        <dbReference type="SAM" id="MobiDB-lite"/>
    </source>
</evidence>
<accession>A0ABV7KZC8</accession>
<organism evidence="4 5">
    <name type="scientific">Marinibaculum pumilum</name>
    <dbReference type="NCBI Taxonomy" id="1766165"/>
    <lineage>
        <taxon>Bacteria</taxon>
        <taxon>Pseudomonadati</taxon>
        <taxon>Pseudomonadota</taxon>
        <taxon>Alphaproteobacteria</taxon>
        <taxon>Rhodospirillales</taxon>
        <taxon>Rhodospirillaceae</taxon>
        <taxon>Marinibaculum</taxon>
    </lineage>
</organism>